<dbReference type="GO" id="GO:0016740">
    <property type="term" value="F:transferase activity"/>
    <property type="evidence" value="ECO:0007669"/>
    <property type="project" value="UniProtKB-KW"/>
</dbReference>
<dbReference type="Proteomes" id="UP000332515">
    <property type="component" value="Unassembled WGS sequence"/>
</dbReference>
<name>A0A6A7Y8I4_9HYPH</name>
<gene>
    <name evidence="1" type="ORF">F0357_21500</name>
</gene>
<dbReference type="SUPFAM" id="SSF50969">
    <property type="entry name" value="YVTN repeat-like/Quinoprotein amine dehydrogenase"/>
    <property type="match status" value="1"/>
</dbReference>
<proteinExistence type="predicted"/>
<evidence type="ECO:0000313" key="2">
    <source>
        <dbReference type="Proteomes" id="UP000332515"/>
    </source>
</evidence>
<keyword evidence="2" id="KW-1185">Reference proteome</keyword>
<comment type="caution">
    <text evidence="1">The sequence shown here is derived from an EMBL/GenBank/DDBJ whole genome shotgun (WGS) entry which is preliminary data.</text>
</comment>
<organism evidence="1 2">
    <name type="scientific">Segnochrobactrum spirostomi</name>
    <dbReference type="NCBI Taxonomy" id="2608987"/>
    <lineage>
        <taxon>Bacteria</taxon>
        <taxon>Pseudomonadati</taxon>
        <taxon>Pseudomonadota</taxon>
        <taxon>Alphaproteobacteria</taxon>
        <taxon>Hyphomicrobiales</taxon>
        <taxon>Segnochrobactraceae</taxon>
        <taxon>Segnochrobactrum</taxon>
    </lineage>
</organism>
<evidence type="ECO:0000313" key="1">
    <source>
        <dbReference type="EMBL" id="MQT15186.1"/>
    </source>
</evidence>
<dbReference type="InterPro" id="IPR011044">
    <property type="entry name" value="Quino_amine_DH_bsu"/>
</dbReference>
<keyword evidence="1" id="KW-0808">Transferase</keyword>
<dbReference type="Gene3D" id="2.130.10.10">
    <property type="entry name" value="YVTN repeat-like/Quinoprotein amine dehydrogenase"/>
    <property type="match status" value="1"/>
</dbReference>
<reference evidence="1 2" key="1">
    <citation type="submission" date="2019-09" db="EMBL/GenBank/DDBJ databases">
        <title>Segnochrobactrum spirostomi gen. nov., sp. nov., isolated from the ciliate Spirostomum cf. yagiui and description of a novel family, Segnochrobactraceae fam. nov. within the order Rhizobiales of the class Alphaproteobacteria.</title>
        <authorList>
            <person name="Akter S."/>
            <person name="Shazib S.U.A."/>
            <person name="Shin M.K."/>
        </authorList>
    </citation>
    <scope>NUCLEOTIDE SEQUENCE [LARGE SCALE GENOMIC DNA]</scope>
    <source>
        <strain evidence="1 2">Sp-1</strain>
    </source>
</reference>
<accession>A0A6A7Y8I4</accession>
<sequence length="210" mass="22751">MKRSRADIVREYGPFPEVDAVHGVTFDGRKVWFAAGDHLVSLDPESGRTDRTLTVPAHAGTAFDGRHLYQIAEARIQKIDPESGLVLATIPAPAGGRDSGLAWAEGSLWVGEYRARKIHQIDPDTGAVLRTLETKRFVTGVSWVDSELWHGTWEGDESGLSRIDPGTAEVLEQVDMPAGMVVSGLESNGADLFFCGGATSGKVRAVRRPR</sequence>
<dbReference type="AlphaFoldDB" id="A0A6A7Y8I4"/>
<dbReference type="EMBL" id="VWNA01000003">
    <property type="protein sequence ID" value="MQT15186.1"/>
    <property type="molecule type" value="Genomic_DNA"/>
</dbReference>
<dbReference type="RefSeq" id="WP_153489799.1">
    <property type="nucleotide sequence ID" value="NZ_VWNA01000003.1"/>
</dbReference>
<protein>
    <submittedName>
        <fullName evidence="1">Glutamine cyclotransferase</fullName>
    </submittedName>
</protein>
<dbReference type="InterPro" id="IPR015943">
    <property type="entry name" value="WD40/YVTN_repeat-like_dom_sf"/>
</dbReference>